<comment type="caution">
    <text evidence="1">The sequence shown here is derived from an EMBL/GenBank/DDBJ whole genome shotgun (WGS) entry which is preliminary data.</text>
</comment>
<keyword evidence="2" id="KW-1185">Reference proteome</keyword>
<feature type="non-terminal residue" evidence="1">
    <location>
        <position position="1"/>
    </location>
</feature>
<protein>
    <submittedName>
        <fullName evidence="1">19179_t:CDS:1</fullName>
    </submittedName>
</protein>
<reference evidence="1" key="1">
    <citation type="submission" date="2021-06" db="EMBL/GenBank/DDBJ databases">
        <authorList>
            <person name="Kallberg Y."/>
            <person name="Tangrot J."/>
            <person name="Rosling A."/>
        </authorList>
    </citation>
    <scope>NUCLEOTIDE SEQUENCE</scope>
    <source>
        <strain evidence="1">IN212</strain>
    </source>
</reference>
<evidence type="ECO:0000313" key="2">
    <source>
        <dbReference type="Proteomes" id="UP000789396"/>
    </source>
</evidence>
<evidence type="ECO:0000313" key="1">
    <source>
        <dbReference type="EMBL" id="CAG8745068.1"/>
    </source>
</evidence>
<accession>A0A9N9NLR8</accession>
<organism evidence="1 2">
    <name type="scientific">Racocetra fulgida</name>
    <dbReference type="NCBI Taxonomy" id="60492"/>
    <lineage>
        <taxon>Eukaryota</taxon>
        <taxon>Fungi</taxon>
        <taxon>Fungi incertae sedis</taxon>
        <taxon>Mucoromycota</taxon>
        <taxon>Glomeromycotina</taxon>
        <taxon>Glomeromycetes</taxon>
        <taxon>Diversisporales</taxon>
        <taxon>Gigasporaceae</taxon>
        <taxon>Racocetra</taxon>
    </lineage>
</organism>
<feature type="non-terminal residue" evidence="1">
    <location>
        <position position="172"/>
    </location>
</feature>
<dbReference type="AlphaFoldDB" id="A0A9N9NLR8"/>
<dbReference type="OrthoDB" id="2419021at2759"/>
<dbReference type="EMBL" id="CAJVPZ010033728">
    <property type="protein sequence ID" value="CAG8745068.1"/>
    <property type="molecule type" value="Genomic_DNA"/>
</dbReference>
<dbReference type="Gene3D" id="3.40.960.10">
    <property type="entry name" value="VSR Endonuclease"/>
    <property type="match status" value="1"/>
</dbReference>
<name>A0A9N9NLR8_9GLOM</name>
<gene>
    <name evidence="1" type="ORF">RFULGI_LOCUS13163</name>
</gene>
<dbReference type="Proteomes" id="UP000789396">
    <property type="component" value="Unassembled WGS sequence"/>
</dbReference>
<sequence length="172" mass="20002">QGSWCPQCAYTWSYTLEDAKRIALSRHGQCLSNKYINIKLPLLWRCIKGPEWKANFGHIREGHWCPYCAGNAKLTLANAKQIAIKNGGLCVSEKYINSNSIRRSDFLKTSEHSRGLELDIYYPEYGFAIEVQGQQHEKYIKFFHRSDPNNFIKQQAQDQLKKELCEENWIAL</sequence>
<proteinExistence type="predicted"/>